<comment type="caution">
    <text evidence="1">The sequence shown here is derived from an EMBL/GenBank/DDBJ whole genome shotgun (WGS) entry which is preliminary data.</text>
</comment>
<accession>A0ACC6KYS7</accession>
<organism evidence="1 2">
    <name type="scientific">Pedobacter africanus</name>
    <dbReference type="NCBI Taxonomy" id="151894"/>
    <lineage>
        <taxon>Bacteria</taxon>
        <taxon>Pseudomonadati</taxon>
        <taxon>Bacteroidota</taxon>
        <taxon>Sphingobacteriia</taxon>
        <taxon>Sphingobacteriales</taxon>
        <taxon>Sphingobacteriaceae</taxon>
        <taxon>Pedobacter</taxon>
    </lineage>
</organism>
<evidence type="ECO:0000313" key="1">
    <source>
        <dbReference type="EMBL" id="MDR6784509.1"/>
    </source>
</evidence>
<dbReference type="EMBL" id="JAVDTF010000002">
    <property type="protein sequence ID" value="MDR6784509.1"/>
    <property type="molecule type" value="Genomic_DNA"/>
</dbReference>
<protein>
    <submittedName>
        <fullName evidence="1">Thioredoxin-related protein</fullName>
    </submittedName>
</protein>
<name>A0ACC6KYS7_9SPHI</name>
<dbReference type="Proteomes" id="UP001246858">
    <property type="component" value="Unassembled WGS sequence"/>
</dbReference>
<evidence type="ECO:0000313" key="2">
    <source>
        <dbReference type="Proteomes" id="UP001246858"/>
    </source>
</evidence>
<reference evidence="1" key="1">
    <citation type="submission" date="2023-07" db="EMBL/GenBank/DDBJ databases">
        <title>Sorghum-associated microbial communities from plants grown in Nebraska, USA.</title>
        <authorList>
            <person name="Schachtman D."/>
        </authorList>
    </citation>
    <scope>NUCLEOTIDE SEQUENCE</scope>
    <source>
        <strain evidence="1">2697</strain>
    </source>
</reference>
<gene>
    <name evidence="1" type="ORF">J2X78_003074</name>
</gene>
<proteinExistence type="predicted"/>
<sequence length="363" mass="41211">MKKLIKTVIFGLALFFSQQILAQGINFEAITLKEAMAKASDPANKRLILMDCYTTWCIPCVQMAREEFPKKIAGDYFNPKFVSVKFDMEKGEGKELAKKYGVKAYPTFLLLDAQGNELNRVVGKATAEEFIEKVKTALDPKNSVQGIKAAYEANKSFTTGKPYALALYQNAKDPSPVLDELFNSSMDYERFSPDYLELALGTVKFGSPFFRKLMMYKSNLDLAMGTEVINRIIFDKVRKDMYCIAMENGAKYSVFYTPEEVEDVAYTVGLLKLRPDMVERHIINAALYVSKKDIDGLIAYYNRYIWNIPSNDVFRGILDGVLSRQADKATESQKQAIKAFFEKSGKFFEKEGKRNLSMAELIK</sequence>
<keyword evidence="2" id="KW-1185">Reference proteome</keyword>